<dbReference type="Pfam" id="PF00440">
    <property type="entry name" value="TetR_N"/>
    <property type="match status" value="1"/>
</dbReference>
<dbReference type="PROSITE" id="PS50977">
    <property type="entry name" value="HTH_TETR_2"/>
    <property type="match status" value="1"/>
</dbReference>
<evidence type="ECO:0000313" key="5">
    <source>
        <dbReference type="Proteomes" id="UP000258016"/>
    </source>
</evidence>
<evidence type="ECO:0000256" key="2">
    <source>
        <dbReference type="PROSITE-ProRule" id="PRU00335"/>
    </source>
</evidence>
<dbReference type="InterPro" id="IPR001647">
    <property type="entry name" value="HTH_TetR"/>
</dbReference>
<protein>
    <submittedName>
        <fullName evidence="4">TetR family transcriptional regulator</fullName>
    </submittedName>
</protein>
<gene>
    <name evidence="4" type="ORF">B5J99_05355</name>
</gene>
<keyword evidence="5" id="KW-1185">Reference proteome</keyword>
<dbReference type="PANTHER" id="PTHR30055:SF201">
    <property type="entry name" value="TRANSCRIPTIONAL REGULATORY PROTEIN"/>
    <property type="match status" value="1"/>
</dbReference>
<feature type="DNA-binding region" description="H-T-H motif" evidence="2">
    <location>
        <begin position="44"/>
        <end position="63"/>
    </location>
</feature>
<reference evidence="4 5" key="1">
    <citation type="submission" date="2017-03" db="EMBL/GenBank/DDBJ databases">
        <title>Complete genome sequence of Blastomonas fulva degrading microcsystin LR.</title>
        <authorList>
            <person name="Lee H.-g."/>
            <person name="Jin L."/>
            <person name="oh H.-M."/>
        </authorList>
    </citation>
    <scope>NUCLEOTIDE SEQUENCE [LARGE SCALE GENOMIC DNA]</scope>
    <source>
        <strain evidence="4 5">T2</strain>
    </source>
</reference>
<dbReference type="Proteomes" id="UP000258016">
    <property type="component" value="Chromosome"/>
</dbReference>
<dbReference type="InterPro" id="IPR050109">
    <property type="entry name" value="HTH-type_TetR-like_transc_reg"/>
</dbReference>
<organism evidence="4 5">
    <name type="scientific">Blastomonas fulva</name>
    <dbReference type="NCBI Taxonomy" id="1550728"/>
    <lineage>
        <taxon>Bacteria</taxon>
        <taxon>Pseudomonadati</taxon>
        <taxon>Pseudomonadota</taxon>
        <taxon>Alphaproteobacteria</taxon>
        <taxon>Sphingomonadales</taxon>
        <taxon>Sphingomonadaceae</taxon>
        <taxon>Blastomonas</taxon>
    </lineage>
</organism>
<dbReference type="SUPFAM" id="SSF46689">
    <property type="entry name" value="Homeodomain-like"/>
    <property type="match status" value="1"/>
</dbReference>
<sequence length="220" mass="24799">MADRGLKSKTAPRKRVRLAPQERQSLILDRTADIIAREGVSALSMDRIGREAGVSKSLVYAYFPGMTDLLRQLLQREWRRLRRLQAEAADRAETMEGLVRAVTHVYLKYIDERGMLIERLQAEPSVSAIHDPTEFGRDSAVGYLAEIVAEHYGLPQDIAKAATDISFGLPAAAGAYLLQRRLSREVLEDLTVTMILGTLNELKREHMARLQPIRRAPPLR</sequence>
<dbReference type="Gene3D" id="1.10.357.10">
    <property type="entry name" value="Tetracycline Repressor, domain 2"/>
    <property type="match status" value="1"/>
</dbReference>
<evidence type="ECO:0000259" key="3">
    <source>
        <dbReference type="PROSITE" id="PS50977"/>
    </source>
</evidence>
<feature type="domain" description="HTH tetR-type" evidence="3">
    <location>
        <begin position="21"/>
        <end position="81"/>
    </location>
</feature>
<evidence type="ECO:0000256" key="1">
    <source>
        <dbReference type="ARBA" id="ARBA00023125"/>
    </source>
</evidence>
<dbReference type="PANTHER" id="PTHR30055">
    <property type="entry name" value="HTH-TYPE TRANSCRIPTIONAL REGULATOR RUTR"/>
    <property type="match status" value="1"/>
</dbReference>
<proteinExistence type="predicted"/>
<dbReference type="RefSeq" id="WP_117351784.1">
    <property type="nucleotide sequence ID" value="NZ_CBDIRB010000001.1"/>
</dbReference>
<dbReference type="InterPro" id="IPR009057">
    <property type="entry name" value="Homeodomain-like_sf"/>
</dbReference>
<name>A0ABM6M528_9SPHN</name>
<keyword evidence="1 2" id="KW-0238">DNA-binding</keyword>
<dbReference type="EMBL" id="CP020083">
    <property type="protein sequence ID" value="ASR50968.1"/>
    <property type="molecule type" value="Genomic_DNA"/>
</dbReference>
<accession>A0ABM6M528</accession>
<dbReference type="GeneID" id="303485003"/>
<evidence type="ECO:0000313" key="4">
    <source>
        <dbReference type="EMBL" id="ASR50968.1"/>
    </source>
</evidence>